<feature type="compositionally biased region" description="Basic and acidic residues" evidence="3">
    <location>
        <begin position="149"/>
        <end position="159"/>
    </location>
</feature>
<dbReference type="SUPFAM" id="SSF56219">
    <property type="entry name" value="DNase I-like"/>
    <property type="match status" value="1"/>
</dbReference>
<name>A0AAX6DNI1_IRIPA</name>
<evidence type="ECO:0000256" key="3">
    <source>
        <dbReference type="SAM" id="MobiDB-lite"/>
    </source>
</evidence>
<keyword evidence="2" id="KW-0378">Hydrolase</keyword>
<evidence type="ECO:0000256" key="2">
    <source>
        <dbReference type="ARBA" id="ARBA00022801"/>
    </source>
</evidence>
<dbReference type="Proteomes" id="UP001140949">
    <property type="component" value="Unassembled WGS sequence"/>
</dbReference>
<dbReference type="GO" id="GO:0046856">
    <property type="term" value="P:phosphatidylinositol dephosphorylation"/>
    <property type="evidence" value="ECO:0007669"/>
    <property type="project" value="InterPro"/>
</dbReference>
<evidence type="ECO:0000259" key="4">
    <source>
        <dbReference type="SMART" id="SM00128"/>
    </source>
</evidence>
<feature type="domain" description="Inositol polyphosphate-related phosphatase" evidence="4">
    <location>
        <begin position="191"/>
        <end position="505"/>
    </location>
</feature>
<accession>A0AAX6DNI1</accession>
<dbReference type="PANTHER" id="PTHR45666">
    <property type="entry name" value="TYPE IV INOSITOL POLYPHOSPHATE 5-PHOSPHATASE 9"/>
    <property type="match status" value="1"/>
</dbReference>
<dbReference type="SMART" id="SM00128">
    <property type="entry name" value="IPPc"/>
    <property type="match status" value="1"/>
</dbReference>
<dbReference type="GO" id="GO:0004445">
    <property type="term" value="F:inositol-polyphosphate 5-phosphatase activity"/>
    <property type="evidence" value="ECO:0007669"/>
    <property type="project" value="InterPro"/>
</dbReference>
<feature type="region of interest" description="Disordered" evidence="3">
    <location>
        <begin position="75"/>
        <end position="159"/>
    </location>
</feature>
<evidence type="ECO:0000313" key="5">
    <source>
        <dbReference type="EMBL" id="KAJ6793276.1"/>
    </source>
</evidence>
<organism evidence="5 6">
    <name type="scientific">Iris pallida</name>
    <name type="common">Sweet iris</name>
    <dbReference type="NCBI Taxonomy" id="29817"/>
    <lineage>
        <taxon>Eukaryota</taxon>
        <taxon>Viridiplantae</taxon>
        <taxon>Streptophyta</taxon>
        <taxon>Embryophyta</taxon>
        <taxon>Tracheophyta</taxon>
        <taxon>Spermatophyta</taxon>
        <taxon>Magnoliopsida</taxon>
        <taxon>Liliopsida</taxon>
        <taxon>Asparagales</taxon>
        <taxon>Iridaceae</taxon>
        <taxon>Iridoideae</taxon>
        <taxon>Irideae</taxon>
        <taxon>Iris</taxon>
    </lineage>
</organism>
<dbReference type="EMBL" id="JANAVB010043216">
    <property type="protein sequence ID" value="KAJ6793276.1"/>
    <property type="molecule type" value="Genomic_DNA"/>
</dbReference>
<dbReference type="Gene3D" id="3.60.10.10">
    <property type="entry name" value="Endonuclease/exonuclease/phosphatase"/>
    <property type="match status" value="2"/>
</dbReference>
<dbReference type="GO" id="GO:0034485">
    <property type="term" value="F:phosphatidylinositol-3,4,5-trisphosphate 5-phosphatase activity"/>
    <property type="evidence" value="ECO:0007669"/>
    <property type="project" value="TreeGrafter"/>
</dbReference>
<dbReference type="InterPro" id="IPR036691">
    <property type="entry name" value="Endo/exonu/phosph_ase_sf"/>
</dbReference>
<keyword evidence="6" id="KW-1185">Reference proteome</keyword>
<protein>
    <submittedName>
        <fullName evidence="5">Type IV inositol polyphosphate 5-phosphatase 3-like isoform X3</fullName>
    </submittedName>
</protein>
<dbReference type="PANTHER" id="PTHR45666:SF5">
    <property type="entry name" value="TYPE IV INOSITOL POLYPHOSPHATE 5-PHOSPHATASE 3"/>
    <property type="match status" value="1"/>
</dbReference>
<comment type="similarity">
    <text evidence="1">Belongs to the inositol polyphosphate 5-phosphatase family.</text>
</comment>
<gene>
    <name evidence="5" type="ORF">M6B38_111910</name>
</gene>
<evidence type="ECO:0000256" key="1">
    <source>
        <dbReference type="ARBA" id="ARBA00010768"/>
    </source>
</evidence>
<dbReference type="GO" id="GO:0004439">
    <property type="term" value="F:phosphatidylinositol-4,5-bisphosphate 5-phosphatase activity"/>
    <property type="evidence" value="ECO:0007669"/>
    <property type="project" value="TreeGrafter"/>
</dbReference>
<dbReference type="Pfam" id="PF22669">
    <property type="entry name" value="Exo_endo_phos2"/>
    <property type="match status" value="2"/>
</dbReference>
<dbReference type="AlphaFoldDB" id="A0AAX6DNI1"/>
<evidence type="ECO:0000313" key="6">
    <source>
        <dbReference type="Proteomes" id="UP001140949"/>
    </source>
</evidence>
<reference evidence="5" key="2">
    <citation type="submission" date="2023-04" db="EMBL/GenBank/DDBJ databases">
        <authorList>
            <person name="Bruccoleri R.E."/>
            <person name="Oakeley E.J."/>
            <person name="Faust A.-M."/>
            <person name="Dessus-Babus S."/>
            <person name="Altorfer M."/>
            <person name="Burckhardt D."/>
            <person name="Oertli M."/>
            <person name="Naumann U."/>
            <person name="Petersen F."/>
            <person name="Wong J."/>
        </authorList>
    </citation>
    <scope>NUCLEOTIDE SEQUENCE</scope>
    <source>
        <strain evidence="5">GSM-AAB239-AS_SAM_17_03QT</strain>
        <tissue evidence="5">Leaf</tissue>
    </source>
</reference>
<sequence>MVCVGTWNVAGKLPPQNLDIEKWLDVEDPADIYVLGLQEIVPLNAGNIFFGAEDSRPVPIWECIIRDTLNKIRPAKPDYKSYSNPPSPSRFKPSDDTSATVEELLPDSDSESGDEIYPLDGGSSDFPCDGDAQHVASTDDLKSNMVSDHTSKDDAGTTKDLDMQTFSSMRRLQRCHQFMLKDHEVPETATTQQKKLTKTLSSSERLGLVWPEQSLDLLAKCNVDIPNSFQSVKSFRASRSFKPAHGDFGDSFGIGSIPEFNQDAVSYKRRRSTYVRIVSKQMVGIYLTIWVRRPLRKYVQNVKVSTVGVGIMGYIGNKGSVSVSMSIYQTPFCFICTHLSSGEKPGDEVRRNNDVHEIHRRTGFCTSPSMGLPRTIHDHERIFWLGDLNYRINLPYERTHELIAKRKWSELLEGDQLRQELKGGHTFDGWSEGVIKFPPTYKYEINSEKYIGDDLKGGRRTPAWCDRILSFGTGMRLLSYRRSDLRLSDHRPVTATFAAEVEVFCHRKLQRALTLTDAEIEDGEIMSDIDTAAGLSRQRLGEDTSGWGRY</sequence>
<dbReference type="InterPro" id="IPR000300">
    <property type="entry name" value="IPPc"/>
</dbReference>
<dbReference type="FunFam" id="3.60.10.10:FF:000038">
    <property type="entry name" value="type IV inositol polyphosphate 5-phosphatase 3"/>
    <property type="match status" value="1"/>
</dbReference>
<feature type="compositionally biased region" description="Acidic residues" evidence="3">
    <location>
        <begin position="104"/>
        <end position="114"/>
    </location>
</feature>
<comment type="caution">
    <text evidence="5">The sequence shown here is derived from an EMBL/GenBank/DDBJ whole genome shotgun (WGS) entry which is preliminary data.</text>
</comment>
<reference evidence="5" key="1">
    <citation type="journal article" date="2023" name="GigaByte">
        <title>Genome assembly of the bearded iris, Iris pallida Lam.</title>
        <authorList>
            <person name="Bruccoleri R.E."/>
            <person name="Oakeley E.J."/>
            <person name="Faust A.M.E."/>
            <person name="Altorfer M."/>
            <person name="Dessus-Babus S."/>
            <person name="Burckhardt D."/>
            <person name="Oertli M."/>
            <person name="Naumann U."/>
            <person name="Petersen F."/>
            <person name="Wong J."/>
        </authorList>
    </citation>
    <scope>NUCLEOTIDE SEQUENCE</scope>
    <source>
        <strain evidence="5">GSM-AAB239-AS_SAM_17_03QT</strain>
    </source>
</reference>
<dbReference type="InterPro" id="IPR045849">
    <property type="entry name" value="IP5P_plant"/>
</dbReference>
<proteinExistence type="inferred from homology"/>